<proteinExistence type="inferred from homology"/>
<dbReference type="InterPro" id="IPR050090">
    <property type="entry name" value="Tyrosine_recombinase_XerCD"/>
</dbReference>
<evidence type="ECO:0000256" key="4">
    <source>
        <dbReference type="ARBA" id="ARBA00023172"/>
    </source>
</evidence>
<protein>
    <submittedName>
        <fullName evidence="6">Site-specific integrase</fullName>
    </submittedName>
</protein>
<evidence type="ECO:0000256" key="1">
    <source>
        <dbReference type="ARBA" id="ARBA00008857"/>
    </source>
</evidence>
<dbReference type="InterPro" id="IPR011010">
    <property type="entry name" value="DNA_brk_join_enz"/>
</dbReference>
<comment type="similarity">
    <text evidence="1">Belongs to the 'phage' integrase family.</text>
</comment>
<dbReference type="PANTHER" id="PTHR30349">
    <property type="entry name" value="PHAGE INTEGRASE-RELATED"/>
    <property type="match status" value="1"/>
</dbReference>
<dbReference type="EMBL" id="VWRT01000007">
    <property type="protein sequence ID" value="KAE8438440.1"/>
    <property type="molecule type" value="Genomic_DNA"/>
</dbReference>
<dbReference type="Gene3D" id="1.10.443.10">
    <property type="entry name" value="Intergrase catalytic core"/>
    <property type="match status" value="1"/>
</dbReference>
<dbReference type="SUPFAM" id="SSF56349">
    <property type="entry name" value="DNA breaking-rejoining enzymes"/>
    <property type="match status" value="1"/>
</dbReference>
<dbReference type="CDD" id="cd00397">
    <property type="entry name" value="DNA_BRE_C"/>
    <property type="match status" value="1"/>
</dbReference>
<evidence type="ECO:0000313" key="6">
    <source>
        <dbReference type="EMBL" id="KAE8438440.1"/>
    </source>
</evidence>
<evidence type="ECO:0000313" key="7">
    <source>
        <dbReference type="Proteomes" id="UP000466130"/>
    </source>
</evidence>
<dbReference type="PANTHER" id="PTHR30349:SF41">
    <property type="entry name" value="INTEGRASE_RECOMBINASE PROTEIN MJ0367-RELATED"/>
    <property type="match status" value="1"/>
</dbReference>
<evidence type="ECO:0000259" key="5">
    <source>
        <dbReference type="PROSITE" id="PS51898"/>
    </source>
</evidence>
<keyword evidence="3" id="KW-0238">DNA-binding</keyword>
<evidence type="ECO:0000256" key="3">
    <source>
        <dbReference type="ARBA" id="ARBA00023125"/>
    </source>
</evidence>
<keyword evidence="2" id="KW-0229">DNA integration</keyword>
<feature type="domain" description="Tyr recombinase" evidence="5">
    <location>
        <begin position="192"/>
        <end position="408"/>
    </location>
</feature>
<gene>
    <name evidence="6" type="ORF">F1978_08825</name>
</gene>
<reference evidence="6 7" key="1">
    <citation type="submission" date="2019-09" db="EMBL/GenBank/DDBJ databases">
        <title>The Halomonas whole genome shotgun (WGS).</title>
        <authorList>
            <person name="Xie Z."/>
        </authorList>
    </citation>
    <scope>NUCLEOTIDE SEQUENCE [LARGE SCALE GENOMIC DNA]</scope>
    <source>
        <strain evidence="6 7">NBT06E8</strain>
    </source>
</reference>
<dbReference type="Proteomes" id="UP000466130">
    <property type="component" value="Unassembled WGS sequence"/>
</dbReference>
<keyword evidence="7" id="KW-1185">Reference proteome</keyword>
<comment type="caution">
    <text evidence="6">The sequence shown here is derived from an EMBL/GenBank/DDBJ whole genome shotgun (WGS) entry which is preliminary data.</text>
</comment>
<dbReference type="InterPro" id="IPR002104">
    <property type="entry name" value="Integrase_catalytic"/>
</dbReference>
<dbReference type="Pfam" id="PF00589">
    <property type="entry name" value="Phage_integrase"/>
    <property type="match status" value="1"/>
</dbReference>
<sequence>MVNLLTKVLVFDSGERYPLLVDGKGMPDFYISLFITVVMRPKSQASTLEKVLSALKHLRRWEIFNGRVLADEFYDGHLLEQEDLYSLRDHCKLDSEAFESWVVQVNKIKASSLINVASLNRYKTPQVLTVSSNHRAIRLGYVAQYLKFLAETVMRKRPDFVTMKPYIDRMVDGLRQMTPRTRSYLQNSGAYRTPKKSVFESYLSVSKPGSVDNPFRNSARQLRHYIIMRLQYEAGLRSGEVLGLWLEDIEYGIENNVHVIRRHHDPRDPRSKQLVAKTEPRVIPIGDELARLIHQYVIEVRSKISEAQSHPLLFVTHASNGKGRPISSKAVMQEMGLVISTRPDTFSGLTRHQFRHGFTLKVKDDLTKQGIPNADQTAIVQYLLGHKNPKSQDDYTQVHNQKLAKKTLREINQKRHDNAKKTDSGNNT</sequence>
<evidence type="ECO:0000256" key="2">
    <source>
        <dbReference type="ARBA" id="ARBA00022908"/>
    </source>
</evidence>
<dbReference type="RefSeq" id="WP_153843187.1">
    <property type="nucleotide sequence ID" value="NZ_CP048602.1"/>
</dbReference>
<dbReference type="PROSITE" id="PS51898">
    <property type="entry name" value="TYR_RECOMBINASE"/>
    <property type="match status" value="1"/>
</dbReference>
<accession>A0ABQ6XBF3</accession>
<keyword evidence="4" id="KW-0233">DNA recombination</keyword>
<organism evidence="6 7">
    <name type="scientific">Vreelandella piezotolerans</name>
    <dbReference type="NCBI Taxonomy" id="2609667"/>
    <lineage>
        <taxon>Bacteria</taxon>
        <taxon>Pseudomonadati</taxon>
        <taxon>Pseudomonadota</taxon>
        <taxon>Gammaproteobacteria</taxon>
        <taxon>Oceanospirillales</taxon>
        <taxon>Halomonadaceae</taxon>
        <taxon>Vreelandella</taxon>
    </lineage>
</organism>
<name>A0ABQ6XBF3_9GAMM</name>
<dbReference type="InterPro" id="IPR013762">
    <property type="entry name" value="Integrase-like_cat_sf"/>
</dbReference>